<dbReference type="PRINTS" id="PR00038">
    <property type="entry name" value="HTHLUXR"/>
</dbReference>
<evidence type="ECO:0000313" key="6">
    <source>
        <dbReference type="EMBL" id="QBR93307.1"/>
    </source>
</evidence>
<dbReference type="InterPro" id="IPR000792">
    <property type="entry name" value="Tscrpt_reg_LuxR_C"/>
</dbReference>
<evidence type="ECO:0000256" key="3">
    <source>
        <dbReference type="ARBA" id="ARBA00023163"/>
    </source>
</evidence>
<dbReference type="Gene3D" id="3.40.50.2300">
    <property type="match status" value="1"/>
</dbReference>
<dbReference type="SMART" id="SM00421">
    <property type="entry name" value="HTH_LUXR"/>
    <property type="match status" value="1"/>
</dbReference>
<proteinExistence type="predicted"/>
<sequence>MRMTPAERHRRHPFCPRSSCPRWQVRVDPTHRRRDNRMATTSMLTSPRSHLPSPSHHSLPGVRATHGADLEPQRRPVAHGLVRVAVVEPHDVVVAGWTQLLETASTGRYVVADPDCPEIPDVTLYGVYSSDSASSHDSGLHDLLRSTGSTVIATHWDDTPTVVEAALSCGAHGALSQRLPQARLLEGIESIHRRRDRAQCPPSGDYCHPEIAHSGLTPRELDVLRLIAAGLSNQEIAGQLYLSLNTVKTYIRTGYRKIGAERRPQAVIWASQHGLVAPVPANS</sequence>
<dbReference type="PANTHER" id="PTHR44688">
    <property type="entry name" value="DNA-BINDING TRANSCRIPTIONAL ACTIVATOR DEVR_DOSR"/>
    <property type="match status" value="1"/>
</dbReference>
<evidence type="ECO:0000256" key="4">
    <source>
        <dbReference type="SAM" id="MobiDB-lite"/>
    </source>
</evidence>
<dbReference type="PROSITE" id="PS50043">
    <property type="entry name" value="HTH_LUXR_2"/>
    <property type="match status" value="1"/>
</dbReference>
<gene>
    <name evidence="6" type="ORF">EXE57_14315</name>
</gene>
<protein>
    <submittedName>
        <fullName evidence="6">Response regulator transcription factor</fullName>
    </submittedName>
</protein>
<dbReference type="KEGG" id="noy:EXE57_14315"/>
<accession>A0A4P7GNE1</accession>
<evidence type="ECO:0000313" key="7">
    <source>
        <dbReference type="Proteomes" id="UP000294894"/>
    </source>
</evidence>
<evidence type="ECO:0000256" key="2">
    <source>
        <dbReference type="ARBA" id="ARBA00023125"/>
    </source>
</evidence>
<keyword evidence="3" id="KW-0804">Transcription</keyword>
<dbReference type="GO" id="GO:0003677">
    <property type="term" value="F:DNA binding"/>
    <property type="evidence" value="ECO:0007669"/>
    <property type="project" value="UniProtKB-KW"/>
</dbReference>
<evidence type="ECO:0000259" key="5">
    <source>
        <dbReference type="PROSITE" id="PS50043"/>
    </source>
</evidence>
<name>A0A4P7GNE1_9ACTN</name>
<feature type="compositionally biased region" description="Low complexity" evidence="4">
    <location>
        <begin position="44"/>
        <end position="60"/>
    </location>
</feature>
<dbReference type="GO" id="GO:0006355">
    <property type="term" value="P:regulation of DNA-templated transcription"/>
    <property type="evidence" value="ECO:0007669"/>
    <property type="project" value="InterPro"/>
</dbReference>
<feature type="region of interest" description="Disordered" evidence="4">
    <location>
        <begin position="28"/>
        <end position="64"/>
    </location>
</feature>
<dbReference type="Proteomes" id="UP000294894">
    <property type="component" value="Chromosome"/>
</dbReference>
<evidence type="ECO:0000256" key="1">
    <source>
        <dbReference type="ARBA" id="ARBA00023015"/>
    </source>
</evidence>
<dbReference type="InterPro" id="IPR016032">
    <property type="entry name" value="Sig_transdc_resp-reg_C-effctor"/>
</dbReference>
<keyword evidence="1" id="KW-0805">Transcription regulation</keyword>
<keyword evidence="7" id="KW-1185">Reference proteome</keyword>
<dbReference type="OrthoDB" id="9816529at2"/>
<organism evidence="6 7">
    <name type="scientific">Nocardioides euryhalodurans</name>
    <dbReference type="NCBI Taxonomy" id="2518370"/>
    <lineage>
        <taxon>Bacteria</taxon>
        <taxon>Bacillati</taxon>
        <taxon>Actinomycetota</taxon>
        <taxon>Actinomycetes</taxon>
        <taxon>Propionibacteriales</taxon>
        <taxon>Nocardioidaceae</taxon>
        <taxon>Nocardioides</taxon>
    </lineage>
</organism>
<dbReference type="Pfam" id="PF00196">
    <property type="entry name" value="GerE"/>
    <property type="match status" value="1"/>
</dbReference>
<keyword evidence="2" id="KW-0238">DNA-binding</keyword>
<dbReference type="AlphaFoldDB" id="A0A4P7GNE1"/>
<dbReference type="EMBL" id="CP038267">
    <property type="protein sequence ID" value="QBR93307.1"/>
    <property type="molecule type" value="Genomic_DNA"/>
</dbReference>
<dbReference type="CDD" id="cd06170">
    <property type="entry name" value="LuxR_C_like"/>
    <property type="match status" value="1"/>
</dbReference>
<feature type="domain" description="HTH luxR-type" evidence="5">
    <location>
        <begin position="209"/>
        <end position="274"/>
    </location>
</feature>
<dbReference type="PANTHER" id="PTHR44688:SF16">
    <property type="entry name" value="DNA-BINDING TRANSCRIPTIONAL ACTIVATOR DEVR_DOSR"/>
    <property type="match status" value="1"/>
</dbReference>
<dbReference type="SUPFAM" id="SSF46894">
    <property type="entry name" value="C-terminal effector domain of the bipartite response regulators"/>
    <property type="match status" value="1"/>
</dbReference>
<reference evidence="6 7" key="1">
    <citation type="submission" date="2019-03" db="EMBL/GenBank/DDBJ databases">
        <title>Three New Species of Nocardioides, Nocardioides euryhalodurans sp. nov., Nocardioides seonyuensis sp. nov. and Nocardioides eburneoflavus sp. nov., Iolated from Soil.</title>
        <authorList>
            <person name="Roh S.G."/>
            <person name="Lee C."/>
            <person name="Kim M.-K."/>
            <person name="Kim S.B."/>
        </authorList>
    </citation>
    <scope>NUCLEOTIDE SEQUENCE [LARGE SCALE GENOMIC DNA]</scope>
    <source>
        <strain evidence="6 7">MMS17-SY117</strain>
    </source>
</reference>